<protein>
    <submittedName>
        <fullName evidence="1">Carboxyvinyl-carboxyphosphonate phosphorylmutase</fullName>
    </submittedName>
</protein>
<dbReference type="CDD" id="cd00377">
    <property type="entry name" value="ICL_PEPM"/>
    <property type="match status" value="1"/>
</dbReference>
<dbReference type="GO" id="GO:0016833">
    <property type="term" value="F:oxo-acid-lyase activity"/>
    <property type="evidence" value="ECO:0007669"/>
    <property type="project" value="UniProtKB-ARBA"/>
</dbReference>
<gene>
    <name evidence="1" type="ORF">W822_08825</name>
</gene>
<organism evidence="1 2">
    <name type="scientific">Advenella kashmirensis W13003</name>
    <dbReference type="NCBI Taxonomy" id="1424334"/>
    <lineage>
        <taxon>Bacteria</taxon>
        <taxon>Pseudomonadati</taxon>
        <taxon>Pseudomonadota</taxon>
        <taxon>Betaproteobacteria</taxon>
        <taxon>Burkholderiales</taxon>
        <taxon>Alcaligenaceae</taxon>
    </lineage>
</organism>
<dbReference type="InterPro" id="IPR039556">
    <property type="entry name" value="ICL/PEPM"/>
</dbReference>
<dbReference type="RefSeq" id="WP_024004741.1">
    <property type="nucleotide sequence ID" value="NZ_KI650979.1"/>
</dbReference>
<evidence type="ECO:0000313" key="1">
    <source>
        <dbReference type="EMBL" id="ETF02924.1"/>
    </source>
</evidence>
<dbReference type="Proteomes" id="UP000018733">
    <property type="component" value="Unassembled WGS sequence"/>
</dbReference>
<dbReference type="PANTHER" id="PTHR42905:SF5">
    <property type="entry name" value="CARBOXYVINYL-CARBOXYPHOSPHONATE PHOSPHORYLMUTASE, CHLOROPLASTIC"/>
    <property type="match status" value="1"/>
</dbReference>
<dbReference type="InterPro" id="IPR015813">
    <property type="entry name" value="Pyrv/PenolPyrv_kinase-like_dom"/>
</dbReference>
<sequence length="296" mass="31980">MNNPTTHRQSLRHMLEAGQFIAAPGVFDMFSALIADRLDFKALYMTGYGVSASYLGLPDAGLVTYSDMAARAATIAGGVQKPLIADADTGFGGLINVRHTVRGYEAAGVQAIQLEDQEMPKKCGHTPGRRVIPLPDMLRKIEVAVEARRHDSTLIIARTDARTSLGLEEAIARGIAFGKAGADIIFVESPESEAEFQRIGQEIPHWLLANIVPTGRSPEVPSGTLQEWGFNIAIYPALGMSVATAALAQGYQHLQEKGSTCNITVPRYTMDQLHDLVGFPDVWAFEQRHAVGAPGE</sequence>
<proteinExistence type="predicted"/>
<comment type="caution">
    <text evidence="1">The sequence shown here is derived from an EMBL/GenBank/DDBJ whole genome shotgun (WGS) entry which is preliminary data.</text>
</comment>
<dbReference type="STRING" id="1424334.W822_08825"/>
<dbReference type="EMBL" id="AYXT01000009">
    <property type="protein sequence ID" value="ETF02924.1"/>
    <property type="molecule type" value="Genomic_DNA"/>
</dbReference>
<dbReference type="AlphaFoldDB" id="V8QV96"/>
<reference evidence="1 2" key="1">
    <citation type="journal article" date="2014" name="Genome Announc.">
        <title>Draft Genome Sequence of Advenella kashmirensis Strain W13003, a Polycyclic Aromatic Hydrocarbon-Degrading Bacterium.</title>
        <authorList>
            <person name="Wang X."/>
            <person name="Jin D."/>
            <person name="Zhou L."/>
            <person name="Wu L."/>
            <person name="An W."/>
            <person name="Zhao L."/>
        </authorList>
    </citation>
    <scope>NUCLEOTIDE SEQUENCE [LARGE SCALE GENOMIC DNA]</scope>
    <source>
        <strain evidence="1 2">W13003</strain>
    </source>
</reference>
<dbReference type="OrthoDB" id="9771433at2"/>
<dbReference type="eggNOG" id="COG2513">
    <property type="taxonomic scope" value="Bacteria"/>
</dbReference>
<accession>V8QV96</accession>
<name>V8QV96_9BURK</name>
<dbReference type="Pfam" id="PF13714">
    <property type="entry name" value="PEP_mutase"/>
    <property type="match status" value="1"/>
</dbReference>
<dbReference type="HOGENOM" id="CLU_027389_3_2_4"/>
<evidence type="ECO:0000313" key="2">
    <source>
        <dbReference type="Proteomes" id="UP000018733"/>
    </source>
</evidence>
<dbReference type="PATRIC" id="fig|1424334.3.peg.1771"/>
<keyword evidence="2" id="KW-1185">Reference proteome</keyword>
<dbReference type="SUPFAM" id="SSF51621">
    <property type="entry name" value="Phosphoenolpyruvate/pyruvate domain"/>
    <property type="match status" value="1"/>
</dbReference>
<dbReference type="Gene3D" id="3.20.20.60">
    <property type="entry name" value="Phosphoenolpyruvate-binding domains"/>
    <property type="match status" value="1"/>
</dbReference>
<dbReference type="InterPro" id="IPR040442">
    <property type="entry name" value="Pyrv_kinase-like_dom_sf"/>
</dbReference>
<dbReference type="PANTHER" id="PTHR42905">
    <property type="entry name" value="PHOSPHOENOLPYRUVATE CARBOXYLASE"/>
    <property type="match status" value="1"/>
</dbReference>